<dbReference type="InterPro" id="IPR027417">
    <property type="entry name" value="P-loop_NTPase"/>
</dbReference>
<dbReference type="EMBL" id="FNHZ01000004">
    <property type="protein sequence ID" value="SDM99602.1"/>
    <property type="molecule type" value="Genomic_DNA"/>
</dbReference>
<dbReference type="InterPro" id="IPR041471">
    <property type="entry name" value="UvrB_inter"/>
</dbReference>
<evidence type="ECO:0000256" key="2">
    <source>
        <dbReference type="ARBA" id="ARBA00022490"/>
    </source>
</evidence>
<evidence type="ECO:0000256" key="13">
    <source>
        <dbReference type="HAMAP-Rule" id="MF_00969"/>
    </source>
</evidence>
<dbReference type="Gene3D" id="3.40.50.300">
    <property type="entry name" value="P-loop containing nucleotide triphosphate hydrolases"/>
    <property type="match status" value="2"/>
</dbReference>
<dbReference type="OrthoDB" id="9804325at2"/>
<dbReference type="HAMAP" id="MF_00969">
    <property type="entry name" value="TRCF"/>
    <property type="match status" value="1"/>
</dbReference>
<name>A0A1G9XS07_9FIRM</name>
<feature type="domain" description="Helicase ATP-binding" evidence="14">
    <location>
        <begin position="645"/>
        <end position="806"/>
    </location>
</feature>
<keyword evidence="4 13" id="KW-0227">DNA damage</keyword>
<dbReference type="Gene3D" id="2.40.10.170">
    <property type="match status" value="1"/>
</dbReference>
<evidence type="ECO:0000256" key="4">
    <source>
        <dbReference type="ARBA" id="ARBA00022763"/>
    </source>
</evidence>
<keyword evidence="3 13" id="KW-0547">Nucleotide-binding</keyword>
<dbReference type="InterPro" id="IPR047112">
    <property type="entry name" value="RecG/Mfd"/>
</dbReference>
<dbReference type="Pfam" id="PF02559">
    <property type="entry name" value="CarD_TRCF_RID"/>
    <property type="match status" value="1"/>
</dbReference>
<evidence type="ECO:0000313" key="17">
    <source>
        <dbReference type="Proteomes" id="UP000187651"/>
    </source>
</evidence>
<proteinExistence type="inferred from homology"/>
<evidence type="ECO:0000256" key="8">
    <source>
        <dbReference type="ARBA" id="ARBA00023125"/>
    </source>
</evidence>
<dbReference type="Pfam" id="PF03461">
    <property type="entry name" value="TRCF"/>
    <property type="match status" value="1"/>
</dbReference>
<keyword evidence="2 13" id="KW-0963">Cytoplasm</keyword>
<dbReference type="InterPro" id="IPR004576">
    <property type="entry name" value="Mfd"/>
</dbReference>
<dbReference type="Pfam" id="PF00270">
    <property type="entry name" value="DEAD"/>
    <property type="match status" value="1"/>
</dbReference>
<keyword evidence="7 13" id="KW-0067">ATP-binding</keyword>
<accession>A0A1G9XS07</accession>
<organism evidence="16 17">
    <name type="scientific">Lachnospira pectinoschiza</name>
    <dbReference type="NCBI Taxonomy" id="28052"/>
    <lineage>
        <taxon>Bacteria</taxon>
        <taxon>Bacillati</taxon>
        <taxon>Bacillota</taxon>
        <taxon>Clostridia</taxon>
        <taxon>Lachnospirales</taxon>
        <taxon>Lachnospiraceae</taxon>
        <taxon>Lachnospira</taxon>
    </lineage>
</organism>
<dbReference type="GO" id="GO:0005524">
    <property type="term" value="F:ATP binding"/>
    <property type="evidence" value="ECO:0007669"/>
    <property type="project" value="UniProtKB-UniRule"/>
</dbReference>
<dbReference type="SMART" id="SM00982">
    <property type="entry name" value="TRCF"/>
    <property type="match status" value="1"/>
</dbReference>
<dbReference type="GO" id="GO:0003678">
    <property type="term" value="F:DNA helicase activity"/>
    <property type="evidence" value="ECO:0007669"/>
    <property type="project" value="TreeGrafter"/>
</dbReference>
<comment type="similarity">
    <text evidence="10 13">In the N-terminal section; belongs to the UvrB family.</text>
</comment>
<dbReference type="InterPro" id="IPR001650">
    <property type="entry name" value="Helicase_C-like"/>
</dbReference>
<dbReference type="SMART" id="SM00487">
    <property type="entry name" value="DEXDc"/>
    <property type="match status" value="1"/>
</dbReference>
<dbReference type="AlphaFoldDB" id="A0A1G9XS07"/>
<dbReference type="InterPro" id="IPR005118">
    <property type="entry name" value="TRCF_C"/>
</dbReference>
<evidence type="ECO:0000256" key="12">
    <source>
        <dbReference type="ARBA" id="ARBA00070128"/>
    </source>
</evidence>
<evidence type="ECO:0000256" key="9">
    <source>
        <dbReference type="ARBA" id="ARBA00023204"/>
    </source>
</evidence>
<dbReference type="InterPro" id="IPR011545">
    <property type="entry name" value="DEAD/DEAH_box_helicase_dom"/>
</dbReference>
<dbReference type="SMART" id="SM01058">
    <property type="entry name" value="CarD_TRCF"/>
    <property type="match status" value="1"/>
</dbReference>
<evidence type="ECO:0000256" key="5">
    <source>
        <dbReference type="ARBA" id="ARBA00022801"/>
    </source>
</evidence>
<evidence type="ECO:0000256" key="6">
    <source>
        <dbReference type="ARBA" id="ARBA00022806"/>
    </source>
</evidence>
<dbReference type="PROSITE" id="PS51192">
    <property type="entry name" value="HELICASE_ATP_BIND_1"/>
    <property type="match status" value="1"/>
</dbReference>
<dbReference type="PROSITE" id="PS51194">
    <property type="entry name" value="HELICASE_CTER"/>
    <property type="match status" value="1"/>
</dbReference>
<dbReference type="GO" id="GO:0003684">
    <property type="term" value="F:damaged DNA binding"/>
    <property type="evidence" value="ECO:0007669"/>
    <property type="project" value="InterPro"/>
</dbReference>
<protein>
    <recommendedName>
        <fullName evidence="12 13">Transcription-repair-coupling factor</fullName>
        <shortName evidence="13">TRCF</shortName>
        <ecNumber evidence="13">3.6.4.-</ecNumber>
    </recommendedName>
</protein>
<dbReference type="InterPro" id="IPR014001">
    <property type="entry name" value="Helicase_ATP-bd"/>
</dbReference>
<evidence type="ECO:0000256" key="10">
    <source>
        <dbReference type="ARBA" id="ARBA00061104"/>
    </source>
</evidence>
<dbReference type="EC" id="3.6.4.-" evidence="13"/>
<keyword evidence="9 13" id="KW-0234">DNA repair</keyword>
<dbReference type="InterPro" id="IPR036101">
    <property type="entry name" value="CarD-like/TRCF_RID_sf"/>
</dbReference>
<dbReference type="NCBIfam" id="TIGR00580">
    <property type="entry name" value="mfd"/>
    <property type="match status" value="1"/>
</dbReference>
<dbReference type="SMART" id="SM00490">
    <property type="entry name" value="HELICc"/>
    <property type="match status" value="1"/>
</dbReference>
<dbReference type="SUPFAM" id="SSF52540">
    <property type="entry name" value="P-loop containing nucleoside triphosphate hydrolases"/>
    <property type="match status" value="4"/>
</dbReference>
<dbReference type="GO" id="GO:0005737">
    <property type="term" value="C:cytoplasm"/>
    <property type="evidence" value="ECO:0007669"/>
    <property type="project" value="UniProtKB-SubCell"/>
</dbReference>
<dbReference type="Gene3D" id="3.40.50.11180">
    <property type="match status" value="1"/>
</dbReference>
<dbReference type="GO" id="GO:0016787">
    <property type="term" value="F:hydrolase activity"/>
    <property type="evidence" value="ECO:0007669"/>
    <property type="project" value="UniProtKB-KW"/>
</dbReference>
<dbReference type="Gene3D" id="3.30.2060.10">
    <property type="entry name" value="Penicillin-binding protein 1b domain"/>
    <property type="match status" value="1"/>
</dbReference>
<dbReference type="InterPro" id="IPR003711">
    <property type="entry name" value="CarD-like/TRCF_RID"/>
</dbReference>
<reference evidence="17" key="1">
    <citation type="submission" date="2016-10" db="EMBL/GenBank/DDBJ databases">
        <authorList>
            <person name="Varghese N."/>
            <person name="Submissions S."/>
        </authorList>
    </citation>
    <scope>NUCLEOTIDE SEQUENCE [LARGE SCALE GENOMIC DNA]</scope>
    <source>
        <strain evidence="17">M83</strain>
    </source>
</reference>
<comment type="similarity">
    <text evidence="11 13">In the C-terminal section; belongs to the helicase family. RecG subfamily.</text>
</comment>
<comment type="function">
    <text evidence="13">Couples transcription and DNA repair by recognizing RNA polymerase (RNAP) stalled at DNA lesions. Mediates ATP-dependent release of RNAP and its truncated transcript from the DNA, and recruitment of nucleotide excision repair machinery to the damaged site.</text>
</comment>
<dbReference type="SUPFAM" id="SSF141259">
    <property type="entry name" value="CarD-like"/>
    <property type="match status" value="1"/>
</dbReference>
<keyword evidence="8 13" id="KW-0238">DNA-binding</keyword>
<dbReference type="Pfam" id="PF17757">
    <property type="entry name" value="UvrB_inter"/>
    <property type="match status" value="1"/>
</dbReference>
<dbReference type="PANTHER" id="PTHR47964:SF1">
    <property type="entry name" value="ATP-DEPENDENT DNA HELICASE HOMOLOG RECG, CHLOROPLASTIC"/>
    <property type="match status" value="1"/>
</dbReference>
<evidence type="ECO:0000256" key="7">
    <source>
        <dbReference type="ARBA" id="ARBA00022840"/>
    </source>
</evidence>
<keyword evidence="6" id="KW-0347">Helicase</keyword>
<comment type="subcellular location">
    <subcellularLocation>
        <location evidence="1 13">Cytoplasm</location>
    </subcellularLocation>
</comment>
<dbReference type="Gene3D" id="3.90.1150.50">
    <property type="entry name" value="Transcription-repair-coupling factor, D7 domain"/>
    <property type="match status" value="1"/>
</dbReference>
<dbReference type="CDD" id="cd17991">
    <property type="entry name" value="DEXHc_TRCF"/>
    <property type="match status" value="1"/>
</dbReference>
<dbReference type="GO" id="GO:0006355">
    <property type="term" value="P:regulation of DNA-templated transcription"/>
    <property type="evidence" value="ECO:0007669"/>
    <property type="project" value="UniProtKB-UniRule"/>
</dbReference>
<evidence type="ECO:0000313" key="16">
    <source>
        <dbReference type="EMBL" id="SDM99602.1"/>
    </source>
</evidence>
<evidence type="ECO:0000256" key="3">
    <source>
        <dbReference type="ARBA" id="ARBA00022741"/>
    </source>
</evidence>
<dbReference type="InterPro" id="IPR037235">
    <property type="entry name" value="TRCF-like_C_D7"/>
</dbReference>
<sequence>MDTFYDPIRKLEGIKELNTVLDGKGGKLVSISGCIDTQKVHLASAIASDYNFLLIVSSDEVKARKIAEDAAFFNENVSYYPAKDAIFYNADISGKQIVGQRIEVINKIINEDKLTIVTTIDALSDTLIPIEKYIDSTLVFKTDDVIDLDKIKSKLVAIGYERMPMVEGRGQFSIRGGIIDIFPFTSETPVRIELWDDEIDSIRYFDVDSQRSIEKVKEIRVFPATEYIFTEEEIEEGLELIEKEAKAQLQVFNIEKKRRSKEDIDAGNAIRKLVADAKRTGDYSRFIKAFSSETVGFADYLPKGKTLIVLDELHRLKEKSDLVSYEYEESMKHRLSCGMVLPCQTSLIRPMDEIMAGLKDFKKLTLSALDYTYKLNKIDFSMNLETRTISSYNNSFEMLANDLAKYKKNKYSVVLVSSSRTRAKRIVDDLAGLEIESYYSDDFTKPIKQGTIMVTYGSLHAGFEYPLLKFVCISESDIFTDREKKRLKRKKEAKKNGNSIASFNDLNVGDYVVHETHGLGIYKGIEKIVVNDVEKDYVKIAYDGNSNLFLLATQLDRLQKYAAADVEKKPKLNKLNSVEWSKTKSKVKSAVEEVAKDLVELYATRSKIKGYEFTADTVWQQEFEEMFPYEETLDQLNAIDDTKKDMESPKVMDRLICGDVGYGKTEVAIRAAFKAVQDSKQVAYLVPTTVLCNQHFNNFKERLKDFPVTVEQLSSFKTSAQNKETVAKLKKGTVDIVIGTHRLLSKDVEFKDLGLLIIDEEQRFGVTHKEKIKKLKENIDVLTLSATPIPRTLHMSLVGIRDMSVLEEPPVDRIPIQTFVTEHNDEMIREAINRELARDGQVFYVYNKVKGIEDMAAHVESLVPDANVAIAHGQMDKRQLERIMTDFINHEIDVLVCTTIIETGMDISNCNTMIIEDADNFGLSTLYQLRGRVGRSNRTAFAFLLYKRDRMISEIAEKRLSAIKEFAGFGSGFKIAMKDLEIRGAGSVLGRSQHGHMAAVGYDLYCKMLNQAVNKLKGIKNEYDFETTIDLDVDAFIPSTYIRSEYQKLDAYKRIANIETMEELNDMEDELVDRYGELPATAHNLTMIALIKAKAHKIGFIEIKGGLHNAIGETGNSQWFTNMSISPKSEIDVEALDEFLARFGGALAFSVRDANFRWKVTKRKFGNAKEYLNGLNSLMDDFLENVVKK</sequence>
<dbReference type="SUPFAM" id="SSF143517">
    <property type="entry name" value="TRCF domain-like"/>
    <property type="match status" value="1"/>
</dbReference>
<dbReference type="Pfam" id="PF00271">
    <property type="entry name" value="Helicase_C"/>
    <property type="match status" value="1"/>
</dbReference>
<dbReference type="FunFam" id="3.40.50.300:FF:000546">
    <property type="entry name" value="Transcription-repair-coupling factor"/>
    <property type="match status" value="1"/>
</dbReference>
<evidence type="ECO:0000259" key="15">
    <source>
        <dbReference type="PROSITE" id="PS51194"/>
    </source>
</evidence>
<keyword evidence="17" id="KW-1185">Reference proteome</keyword>
<evidence type="ECO:0000256" key="1">
    <source>
        <dbReference type="ARBA" id="ARBA00004496"/>
    </source>
</evidence>
<dbReference type="Proteomes" id="UP000187651">
    <property type="component" value="Unassembled WGS sequence"/>
</dbReference>
<evidence type="ECO:0000259" key="14">
    <source>
        <dbReference type="PROSITE" id="PS51192"/>
    </source>
</evidence>
<dbReference type="RefSeq" id="WP_074521704.1">
    <property type="nucleotide sequence ID" value="NZ_FNHZ01000004.1"/>
</dbReference>
<dbReference type="PANTHER" id="PTHR47964">
    <property type="entry name" value="ATP-DEPENDENT DNA HELICASE HOMOLOG RECG, CHLOROPLASTIC"/>
    <property type="match status" value="1"/>
</dbReference>
<dbReference type="GO" id="GO:0000716">
    <property type="term" value="P:transcription-coupled nucleotide-excision repair, DNA damage recognition"/>
    <property type="evidence" value="ECO:0007669"/>
    <property type="project" value="UniProtKB-UniRule"/>
</dbReference>
<evidence type="ECO:0000256" key="11">
    <source>
        <dbReference type="ARBA" id="ARBA00061399"/>
    </source>
</evidence>
<gene>
    <name evidence="13" type="primary">mfd</name>
    <name evidence="16" type="ORF">SAMN05216544_1621</name>
</gene>
<feature type="domain" description="Helicase C-terminal" evidence="15">
    <location>
        <begin position="815"/>
        <end position="981"/>
    </location>
</feature>
<keyword evidence="5 13" id="KW-0378">Hydrolase</keyword>